<protein>
    <recommendedName>
        <fullName evidence="1">Reverse transcriptase domain-containing protein</fullName>
    </recommendedName>
</protein>
<sequence>MSARIASDLIQLDLSNAFDTLKISLLLDKVKESGIRGCLLRWLANILIGRSQRVVYRGAHSKRIPVPSGVPQGSVLGPNQFLIHVNDMPQDNRW</sequence>
<dbReference type="PANTHER" id="PTHR33332">
    <property type="entry name" value="REVERSE TRANSCRIPTASE DOMAIN-CONTAINING PROTEIN"/>
    <property type="match status" value="1"/>
</dbReference>
<dbReference type="Proteomes" id="UP000821837">
    <property type="component" value="Chromosome 6"/>
</dbReference>
<feature type="domain" description="Reverse transcriptase" evidence="1">
    <location>
        <begin position="1"/>
        <end position="94"/>
    </location>
</feature>
<proteinExistence type="predicted"/>
<comment type="caution">
    <text evidence="2">The sequence shown here is derived from an EMBL/GenBank/DDBJ whole genome shotgun (WGS) entry which is preliminary data.</text>
</comment>
<dbReference type="InterPro" id="IPR000477">
    <property type="entry name" value="RT_dom"/>
</dbReference>
<keyword evidence="3" id="KW-1185">Reference proteome</keyword>
<reference evidence="2" key="2">
    <citation type="submission" date="2021-09" db="EMBL/GenBank/DDBJ databases">
        <authorList>
            <person name="Jia N."/>
            <person name="Wang J."/>
            <person name="Shi W."/>
            <person name="Du L."/>
            <person name="Sun Y."/>
            <person name="Zhan W."/>
            <person name="Jiang J."/>
            <person name="Wang Q."/>
            <person name="Zhang B."/>
            <person name="Ji P."/>
            <person name="Sakyi L.B."/>
            <person name="Cui X."/>
            <person name="Yuan T."/>
            <person name="Jiang B."/>
            <person name="Yang W."/>
            <person name="Lam T.T.-Y."/>
            <person name="Chang Q."/>
            <person name="Ding S."/>
            <person name="Wang X."/>
            <person name="Zhu J."/>
            <person name="Ruan X."/>
            <person name="Zhao L."/>
            <person name="Wei J."/>
            <person name="Que T."/>
            <person name="Du C."/>
            <person name="Cheng J."/>
            <person name="Dai P."/>
            <person name="Han X."/>
            <person name="Huang E."/>
            <person name="Gao Y."/>
            <person name="Liu J."/>
            <person name="Shao H."/>
            <person name="Ye R."/>
            <person name="Li L."/>
            <person name="Wei W."/>
            <person name="Wang X."/>
            <person name="Wang C."/>
            <person name="Huo Q."/>
            <person name="Li W."/>
            <person name="Guo W."/>
            <person name="Chen H."/>
            <person name="Chen S."/>
            <person name="Zhou L."/>
            <person name="Zhou L."/>
            <person name="Ni X."/>
            <person name="Tian J."/>
            <person name="Zhou Y."/>
            <person name="Sheng Y."/>
            <person name="Liu T."/>
            <person name="Pan Y."/>
            <person name="Xia L."/>
            <person name="Li J."/>
            <person name="Zhao F."/>
            <person name="Cao W."/>
        </authorList>
    </citation>
    <scope>NUCLEOTIDE SEQUENCE</scope>
    <source>
        <strain evidence="2">Rsan-2018</strain>
        <tissue evidence="2">Larvae</tissue>
    </source>
</reference>
<dbReference type="EMBL" id="JABSTV010001252">
    <property type="protein sequence ID" value="KAH7947378.1"/>
    <property type="molecule type" value="Genomic_DNA"/>
</dbReference>
<dbReference type="PROSITE" id="PS50878">
    <property type="entry name" value="RT_POL"/>
    <property type="match status" value="1"/>
</dbReference>
<dbReference type="Pfam" id="PF00078">
    <property type="entry name" value="RVT_1"/>
    <property type="match status" value="1"/>
</dbReference>
<evidence type="ECO:0000259" key="1">
    <source>
        <dbReference type="PROSITE" id="PS50878"/>
    </source>
</evidence>
<evidence type="ECO:0000313" key="3">
    <source>
        <dbReference type="Proteomes" id="UP000821837"/>
    </source>
</evidence>
<accession>A0A9D4PNL6</accession>
<organism evidence="2 3">
    <name type="scientific">Rhipicephalus sanguineus</name>
    <name type="common">Brown dog tick</name>
    <name type="synonym">Ixodes sanguineus</name>
    <dbReference type="NCBI Taxonomy" id="34632"/>
    <lineage>
        <taxon>Eukaryota</taxon>
        <taxon>Metazoa</taxon>
        <taxon>Ecdysozoa</taxon>
        <taxon>Arthropoda</taxon>
        <taxon>Chelicerata</taxon>
        <taxon>Arachnida</taxon>
        <taxon>Acari</taxon>
        <taxon>Parasitiformes</taxon>
        <taxon>Ixodida</taxon>
        <taxon>Ixodoidea</taxon>
        <taxon>Ixodidae</taxon>
        <taxon>Rhipicephalinae</taxon>
        <taxon>Rhipicephalus</taxon>
        <taxon>Rhipicephalus</taxon>
    </lineage>
</organism>
<name>A0A9D4PNL6_RHISA</name>
<gene>
    <name evidence="2" type="ORF">HPB52_011059</name>
</gene>
<dbReference type="AlphaFoldDB" id="A0A9D4PNL6"/>
<reference evidence="2" key="1">
    <citation type="journal article" date="2020" name="Cell">
        <title>Large-Scale Comparative Analyses of Tick Genomes Elucidate Their Genetic Diversity and Vector Capacities.</title>
        <authorList>
            <consortium name="Tick Genome and Microbiome Consortium (TIGMIC)"/>
            <person name="Jia N."/>
            <person name="Wang J."/>
            <person name="Shi W."/>
            <person name="Du L."/>
            <person name="Sun Y."/>
            <person name="Zhan W."/>
            <person name="Jiang J.F."/>
            <person name="Wang Q."/>
            <person name="Zhang B."/>
            <person name="Ji P."/>
            <person name="Bell-Sakyi L."/>
            <person name="Cui X.M."/>
            <person name="Yuan T.T."/>
            <person name="Jiang B.G."/>
            <person name="Yang W.F."/>
            <person name="Lam T.T."/>
            <person name="Chang Q.C."/>
            <person name="Ding S.J."/>
            <person name="Wang X.J."/>
            <person name="Zhu J.G."/>
            <person name="Ruan X.D."/>
            <person name="Zhao L."/>
            <person name="Wei J.T."/>
            <person name="Ye R.Z."/>
            <person name="Que T.C."/>
            <person name="Du C.H."/>
            <person name="Zhou Y.H."/>
            <person name="Cheng J.X."/>
            <person name="Dai P.F."/>
            <person name="Guo W.B."/>
            <person name="Han X.H."/>
            <person name="Huang E.J."/>
            <person name="Li L.F."/>
            <person name="Wei W."/>
            <person name="Gao Y.C."/>
            <person name="Liu J.Z."/>
            <person name="Shao H.Z."/>
            <person name="Wang X."/>
            <person name="Wang C.C."/>
            <person name="Yang T.C."/>
            <person name="Huo Q.B."/>
            <person name="Li W."/>
            <person name="Chen H.Y."/>
            <person name="Chen S.E."/>
            <person name="Zhou L.G."/>
            <person name="Ni X.B."/>
            <person name="Tian J.H."/>
            <person name="Sheng Y."/>
            <person name="Liu T."/>
            <person name="Pan Y.S."/>
            <person name="Xia L.Y."/>
            <person name="Li J."/>
            <person name="Zhao F."/>
            <person name="Cao W.C."/>
        </authorList>
    </citation>
    <scope>NUCLEOTIDE SEQUENCE</scope>
    <source>
        <strain evidence="2">Rsan-2018</strain>
    </source>
</reference>
<evidence type="ECO:0000313" key="2">
    <source>
        <dbReference type="EMBL" id="KAH7947378.1"/>
    </source>
</evidence>